<feature type="transmembrane region" description="Helical" evidence="7">
    <location>
        <begin position="155"/>
        <end position="182"/>
    </location>
</feature>
<organism evidence="9">
    <name type="scientific">marine metagenome</name>
    <dbReference type="NCBI Taxonomy" id="408172"/>
    <lineage>
        <taxon>unclassified sequences</taxon>
        <taxon>metagenomes</taxon>
        <taxon>ecological metagenomes</taxon>
    </lineage>
</organism>
<accession>A0A381WZ11</accession>
<keyword evidence="4 7" id="KW-0812">Transmembrane</keyword>
<dbReference type="InterPro" id="IPR010656">
    <property type="entry name" value="DctM"/>
</dbReference>
<gene>
    <name evidence="9" type="ORF">METZ01_LOCUS110362</name>
</gene>
<feature type="transmembrane region" description="Helical" evidence="7">
    <location>
        <begin position="40"/>
        <end position="58"/>
    </location>
</feature>
<evidence type="ECO:0000256" key="3">
    <source>
        <dbReference type="ARBA" id="ARBA00022519"/>
    </source>
</evidence>
<keyword evidence="3" id="KW-0997">Cell inner membrane</keyword>
<protein>
    <recommendedName>
        <fullName evidence="8">TRAP C4-dicarboxylate transport system permease DctM subunit domain-containing protein</fullName>
    </recommendedName>
</protein>
<dbReference type="Pfam" id="PF06808">
    <property type="entry name" value="DctM"/>
    <property type="match status" value="1"/>
</dbReference>
<dbReference type="InterPro" id="IPR004681">
    <property type="entry name" value="TRAP_DctM"/>
</dbReference>
<evidence type="ECO:0000256" key="4">
    <source>
        <dbReference type="ARBA" id="ARBA00022692"/>
    </source>
</evidence>
<dbReference type="EMBL" id="UINC01013282">
    <property type="protein sequence ID" value="SVA57508.1"/>
    <property type="molecule type" value="Genomic_DNA"/>
</dbReference>
<feature type="transmembrane region" description="Helical" evidence="7">
    <location>
        <begin position="202"/>
        <end position="223"/>
    </location>
</feature>
<dbReference type="PANTHER" id="PTHR33362:SF5">
    <property type="entry name" value="C4-DICARBOXYLATE TRAP TRANSPORTER LARGE PERMEASE PROTEIN DCTM"/>
    <property type="match status" value="1"/>
</dbReference>
<evidence type="ECO:0000259" key="8">
    <source>
        <dbReference type="Pfam" id="PF06808"/>
    </source>
</evidence>
<feature type="domain" description="TRAP C4-dicarboxylate transport system permease DctM subunit" evidence="8">
    <location>
        <begin position="1"/>
        <end position="410"/>
    </location>
</feature>
<keyword evidence="6 7" id="KW-0472">Membrane</keyword>
<dbReference type="GO" id="GO:0022857">
    <property type="term" value="F:transmembrane transporter activity"/>
    <property type="evidence" value="ECO:0007669"/>
    <property type="project" value="TreeGrafter"/>
</dbReference>
<evidence type="ECO:0000313" key="9">
    <source>
        <dbReference type="EMBL" id="SVA57508.1"/>
    </source>
</evidence>
<keyword evidence="2" id="KW-1003">Cell membrane</keyword>
<feature type="transmembrane region" description="Helical" evidence="7">
    <location>
        <begin position="320"/>
        <end position="339"/>
    </location>
</feature>
<dbReference type="PANTHER" id="PTHR33362">
    <property type="entry name" value="SIALIC ACID TRAP TRANSPORTER PERMEASE PROTEIN SIAT-RELATED"/>
    <property type="match status" value="1"/>
</dbReference>
<sequence>MPIAIALLLIGFAGLGPLKKDFGIATDTLSLTSQGTVSEYVFATVPLFVLMGLFVSVSEIGQDAFKVAQRAFGKIRGGLGVATVAANAIFAAITGISIASAAIFSKIAVPEMVRRGYTPRFSVGLTAGSSVLGMLIPPSLLLIIYGVIAEVSIGALFIAAIVPGILLAFAFALGTVLMAWLWPGFVGNVVPEEHSKMPPGHPNASFSVLPVFLLIALVLGGIYGGIFTPTEAGAAGAFGAMCVALARRHLTWKKLWVVIGETGQITVTILFLIISASTFSRMLTLTGLPSDMAAYLGGIGLGLGGFLAGYLLLLVLLGTVLDSTSILLILLPLVLPAVAELGGNLVWFGIVTVIGVEIGLLTPPLGLSVYVIKTSLDDKDISLGTIFSGSFPFVLITLTVTIILMAFPELSLLFL</sequence>
<feature type="transmembrane region" description="Helical" evidence="7">
    <location>
        <begin position="345"/>
        <end position="371"/>
    </location>
</feature>
<name>A0A381WZ11_9ZZZZ</name>
<evidence type="ECO:0000256" key="7">
    <source>
        <dbReference type="SAM" id="Phobius"/>
    </source>
</evidence>
<keyword evidence="5 7" id="KW-1133">Transmembrane helix</keyword>
<dbReference type="GO" id="GO:0005886">
    <property type="term" value="C:plasma membrane"/>
    <property type="evidence" value="ECO:0007669"/>
    <property type="project" value="UniProtKB-SubCell"/>
</dbReference>
<dbReference type="NCBIfam" id="TIGR00786">
    <property type="entry name" value="dctM"/>
    <property type="match status" value="1"/>
</dbReference>
<evidence type="ECO:0000256" key="5">
    <source>
        <dbReference type="ARBA" id="ARBA00022989"/>
    </source>
</evidence>
<comment type="subcellular location">
    <subcellularLocation>
        <location evidence="1">Cell inner membrane</location>
        <topology evidence="1">Multi-pass membrane protein</topology>
    </subcellularLocation>
</comment>
<feature type="transmembrane region" description="Helical" evidence="7">
    <location>
        <begin position="292"/>
        <end position="313"/>
    </location>
</feature>
<proteinExistence type="predicted"/>
<feature type="transmembrane region" description="Helical" evidence="7">
    <location>
        <begin position="255"/>
        <end position="280"/>
    </location>
</feature>
<feature type="transmembrane region" description="Helical" evidence="7">
    <location>
        <begin position="79"/>
        <end position="104"/>
    </location>
</feature>
<dbReference type="PIRSF" id="PIRSF006066">
    <property type="entry name" value="HI0050"/>
    <property type="match status" value="1"/>
</dbReference>
<evidence type="ECO:0000256" key="6">
    <source>
        <dbReference type="ARBA" id="ARBA00023136"/>
    </source>
</evidence>
<feature type="transmembrane region" description="Helical" evidence="7">
    <location>
        <begin position="124"/>
        <end position="148"/>
    </location>
</feature>
<dbReference type="AlphaFoldDB" id="A0A381WZ11"/>
<feature type="transmembrane region" description="Helical" evidence="7">
    <location>
        <begin position="383"/>
        <end position="407"/>
    </location>
</feature>
<evidence type="ECO:0000256" key="1">
    <source>
        <dbReference type="ARBA" id="ARBA00004429"/>
    </source>
</evidence>
<evidence type="ECO:0000256" key="2">
    <source>
        <dbReference type="ARBA" id="ARBA00022475"/>
    </source>
</evidence>
<reference evidence="9" key="1">
    <citation type="submission" date="2018-05" db="EMBL/GenBank/DDBJ databases">
        <authorList>
            <person name="Lanie J.A."/>
            <person name="Ng W.-L."/>
            <person name="Kazmierczak K.M."/>
            <person name="Andrzejewski T.M."/>
            <person name="Davidsen T.M."/>
            <person name="Wayne K.J."/>
            <person name="Tettelin H."/>
            <person name="Glass J.I."/>
            <person name="Rusch D."/>
            <person name="Podicherti R."/>
            <person name="Tsui H.-C.T."/>
            <person name="Winkler M.E."/>
        </authorList>
    </citation>
    <scope>NUCLEOTIDE SEQUENCE</scope>
</reference>